<reference evidence="9 10" key="1">
    <citation type="submission" date="2024-02" db="EMBL/GenBank/DDBJ databases">
        <title>Chromosome-scale genome assembly of the rough periwinkle Littorina saxatilis.</title>
        <authorList>
            <person name="De Jode A."/>
            <person name="Faria R."/>
            <person name="Formenti G."/>
            <person name="Sims Y."/>
            <person name="Smith T.P."/>
            <person name="Tracey A."/>
            <person name="Wood J.M.D."/>
            <person name="Zagrodzka Z.B."/>
            <person name="Johannesson K."/>
            <person name="Butlin R.K."/>
            <person name="Leder E.H."/>
        </authorList>
    </citation>
    <scope>NUCLEOTIDE SEQUENCE [LARGE SCALE GENOMIC DNA]</scope>
    <source>
        <strain evidence="9">Snail1</strain>
        <tissue evidence="9">Muscle</tissue>
    </source>
</reference>
<comment type="caution">
    <text evidence="9">The sequence shown here is derived from an EMBL/GenBank/DDBJ whole genome shotgun (WGS) entry which is preliminary data.</text>
</comment>
<protein>
    <recommendedName>
        <fullName evidence="8">THAP-type domain-containing protein</fullName>
    </recommendedName>
</protein>
<dbReference type="InterPro" id="IPR027805">
    <property type="entry name" value="Transposase_HTH_dom"/>
</dbReference>
<dbReference type="InterPro" id="IPR027806">
    <property type="entry name" value="HARBI1_dom"/>
</dbReference>
<feature type="region of interest" description="Disordered" evidence="7">
    <location>
        <begin position="104"/>
        <end position="133"/>
    </location>
</feature>
<gene>
    <name evidence="9" type="ORF">V1264_017993</name>
</gene>
<evidence type="ECO:0000313" key="10">
    <source>
        <dbReference type="Proteomes" id="UP001374579"/>
    </source>
</evidence>
<dbReference type="SUPFAM" id="SSF57716">
    <property type="entry name" value="Glucocorticoid receptor-like (DNA-binding domain)"/>
    <property type="match status" value="1"/>
</dbReference>
<dbReference type="GO" id="GO:0008270">
    <property type="term" value="F:zinc ion binding"/>
    <property type="evidence" value="ECO:0007669"/>
    <property type="project" value="UniProtKB-KW"/>
</dbReference>
<evidence type="ECO:0000256" key="3">
    <source>
        <dbReference type="ARBA" id="ARBA00022771"/>
    </source>
</evidence>
<dbReference type="PANTHER" id="PTHR23080">
    <property type="entry name" value="THAP DOMAIN PROTEIN"/>
    <property type="match status" value="1"/>
</dbReference>
<evidence type="ECO:0000256" key="7">
    <source>
        <dbReference type="SAM" id="MobiDB-lite"/>
    </source>
</evidence>
<keyword evidence="3 6" id="KW-0863">Zinc-finger</keyword>
<name>A0AAN9GHB7_9CAEN</name>
<keyword evidence="2" id="KW-0479">Metal-binding</keyword>
<sequence>MPSGCCCVPGCSRRGGHTFPEDEERRKSWMHAVRRGIESIVDEETSELKKKKFAPTKHSIVCHGHFVESDYHNKKLTVDGLKRTRQNLKKTAVPSVFKWSKEKTAAQLSREERHQKKEENRKRKAAEEWEQRTEELDRKRVYTDLDLSYCEEICVSTDSLISSDCSESVEIVSTCSLPENSGNECSESVEIVSTCSLPENSGNECSESVEIVSTCSLPENSGNECSESVEIVTTCSDSLILPDCSESVEIVSTCSLPENSGNECSDQATPTQTPSAGCSSSSSYFFTVESNEAEDESEQPDSDTERTKGQPYLSVEAIKHDNKLVHHYTGLETIYIFMHAFWSLGDAVDHLIYTYSSGCTALTPVNQFLLMLVKLRRYYPHFELGRMFGVSRFVVQKVFTTWVNFCYFQWREVDWWPKRQMVSHHCPVDFKRKFPSTRVIVDATEVRVKRPSNPKAQRISFSSYKHSNTVKVLVGVTPGGLTSFVSDAYGGSSSDRQIVERSALTTLCDPHDSIMADKGFNVQDIFALRDVHINIPAFFKQKNRLSPTTRADDRKIASKRVHVERVIGMAKVYAICQQKLNLLETKLATQIISVCFFLCNFRKTIIGRFA</sequence>
<keyword evidence="10" id="KW-1185">Reference proteome</keyword>
<dbReference type="InterPro" id="IPR006612">
    <property type="entry name" value="THAP_Znf"/>
</dbReference>
<feature type="domain" description="THAP-type" evidence="8">
    <location>
        <begin position="1"/>
        <end position="97"/>
    </location>
</feature>
<accession>A0AAN9GHB7</accession>
<evidence type="ECO:0000256" key="6">
    <source>
        <dbReference type="PROSITE-ProRule" id="PRU00309"/>
    </source>
</evidence>
<evidence type="ECO:0000256" key="4">
    <source>
        <dbReference type="ARBA" id="ARBA00022833"/>
    </source>
</evidence>
<dbReference type="Pfam" id="PF13359">
    <property type="entry name" value="DDE_Tnp_4"/>
    <property type="match status" value="1"/>
</dbReference>
<evidence type="ECO:0000256" key="5">
    <source>
        <dbReference type="ARBA" id="ARBA00023125"/>
    </source>
</evidence>
<dbReference type="AlphaFoldDB" id="A0AAN9GHB7"/>
<feature type="compositionally biased region" description="Acidic residues" evidence="7">
    <location>
        <begin position="291"/>
        <end position="302"/>
    </location>
</feature>
<keyword evidence="4" id="KW-0862">Zinc</keyword>
<evidence type="ECO:0000256" key="2">
    <source>
        <dbReference type="ARBA" id="ARBA00022723"/>
    </source>
</evidence>
<dbReference type="Proteomes" id="UP001374579">
    <property type="component" value="Unassembled WGS sequence"/>
</dbReference>
<evidence type="ECO:0000256" key="1">
    <source>
        <dbReference type="ARBA" id="ARBA00001968"/>
    </source>
</evidence>
<keyword evidence="5 6" id="KW-0238">DNA-binding</keyword>
<dbReference type="Pfam" id="PF05485">
    <property type="entry name" value="THAP"/>
    <property type="match status" value="1"/>
</dbReference>
<dbReference type="EMBL" id="JBAMIC010000007">
    <property type="protein sequence ID" value="KAK7106775.1"/>
    <property type="molecule type" value="Genomic_DNA"/>
</dbReference>
<evidence type="ECO:0000259" key="8">
    <source>
        <dbReference type="PROSITE" id="PS50950"/>
    </source>
</evidence>
<dbReference type="SMART" id="SM00980">
    <property type="entry name" value="THAP"/>
    <property type="match status" value="1"/>
</dbReference>
<dbReference type="PROSITE" id="PS50950">
    <property type="entry name" value="ZF_THAP"/>
    <property type="match status" value="1"/>
</dbReference>
<dbReference type="GO" id="GO:0003677">
    <property type="term" value="F:DNA binding"/>
    <property type="evidence" value="ECO:0007669"/>
    <property type="project" value="UniProtKB-UniRule"/>
</dbReference>
<comment type="cofactor">
    <cofactor evidence="1">
        <name>a divalent metal cation</name>
        <dbReference type="ChEBI" id="CHEBI:60240"/>
    </cofactor>
</comment>
<organism evidence="9 10">
    <name type="scientific">Littorina saxatilis</name>
    <dbReference type="NCBI Taxonomy" id="31220"/>
    <lineage>
        <taxon>Eukaryota</taxon>
        <taxon>Metazoa</taxon>
        <taxon>Spiralia</taxon>
        <taxon>Lophotrochozoa</taxon>
        <taxon>Mollusca</taxon>
        <taxon>Gastropoda</taxon>
        <taxon>Caenogastropoda</taxon>
        <taxon>Littorinimorpha</taxon>
        <taxon>Littorinoidea</taxon>
        <taxon>Littorinidae</taxon>
        <taxon>Littorina</taxon>
    </lineage>
</organism>
<proteinExistence type="predicted"/>
<feature type="region of interest" description="Disordered" evidence="7">
    <location>
        <begin position="289"/>
        <end position="308"/>
    </location>
</feature>
<dbReference type="Pfam" id="PF13613">
    <property type="entry name" value="HTH_Tnp_4"/>
    <property type="match status" value="1"/>
</dbReference>
<feature type="region of interest" description="Disordered" evidence="7">
    <location>
        <begin position="258"/>
        <end position="280"/>
    </location>
</feature>
<evidence type="ECO:0000313" key="9">
    <source>
        <dbReference type="EMBL" id="KAK7106775.1"/>
    </source>
</evidence>